<feature type="domain" description="N-acetyltransferase" evidence="1">
    <location>
        <begin position="1"/>
        <end position="152"/>
    </location>
</feature>
<evidence type="ECO:0000313" key="2">
    <source>
        <dbReference type="EMBL" id="MCU7378419.1"/>
    </source>
</evidence>
<dbReference type="EC" id="2.3.1.-" evidence="2"/>
<organism evidence="2 3">
    <name type="scientific">Hominibacterium faecale</name>
    <dbReference type="NCBI Taxonomy" id="2839743"/>
    <lineage>
        <taxon>Bacteria</taxon>
        <taxon>Bacillati</taxon>
        <taxon>Bacillota</taxon>
        <taxon>Clostridia</taxon>
        <taxon>Peptostreptococcales</taxon>
        <taxon>Anaerovoracaceae</taxon>
        <taxon>Hominibacterium</taxon>
    </lineage>
</organism>
<accession>A0A9J6QU88</accession>
<name>A0A9J6QU88_9FIRM</name>
<evidence type="ECO:0000259" key="1">
    <source>
        <dbReference type="PROSITE" id="PS51186"/>
    </source>
</evidence>
<dbReference type="InterPro" id="IPR025685">
    <property type="entry name" value="YoaP-like_dom"/>
</dbReference>
<reference evidence="2" key="1">
    <citation type="submission" date="2022-09" db="EMBL/GenBank/DDBJ databases">
        <title>Culturomic study of gut microbiota in children with autism spectrum disorder.</title>
        <authorList>
            <person name="Efimov B.A."/>
            <person name="Chaplin A.V."/>
            <person name="Sokolova S.R."/>
            <person name="Pikina A.P."/>
            <person name="Korzhanova M."/>
            <person name="Belova V."/>
            <person name="Korostin D."/>
        </authorList>
    </citation>
    <scope>NUCLEOTIDE SEQUENCE</scope>
    <source>
        <strain evidence="2">ASD5510</strain>
    </source>
</reference>
<evidence type="ECO:0000313" key="3">
    <source>
        <dbReference type="Proteomes" id="UP001065549"/>
    </source>
</evidence>
<dbReference type="AlphaFoldDB" id="A0A9J6QU88"/>
<protein>
    <submittedName>
        <fullName evidence="2">GNAT family N-acetyltransferase</fullName>
        <ecNumber evidence="2">2.3.1.-</ecNumber>
    </submittedName>
</protein>
<proteinExistence type="predicted"/>
<dbReference type="PROSITE" id="PS51186">
    <property type="entry name" value="GNAT"/>
    <property type="match status" value="1"/>
</dbReference>
<dbReference type="InterPro" id="IPR016181">
    <property type="entry name" value="Acyl_CoA_acyltransferase"/>
</dbReference>
<dbReference type="Gene3D" id="3.40.630.30">
    <property type="match status" value="1"/>
</dbReference>
<keyword evidence="2" id="KW-0808">Transferase</keyword>
<dbReference type="Proteomes" id="UP001065549">
    <property type="component" value="Unassembled WGS sequence"/>
</dbReference>
<dbReference type="SUPFAM" id="SSF55729">
    <property type="entry name" value="Acyl-CoA N-acyltransferases (Nat)"/>
    <property type="match status" value="1"/>
</dbReference>
<gene>
    <name evidence="2" type="ORF">OBO34_08615</name>
</gene>
<keyword evidence="2" id="KW-0012">Acyltransferase</keyword>
<dbReference type="Pfam" id="PF14268">
    <property type="entry name" value="YoaP"/>
    <property type="match status" value="1"/>
</dbReference>
<dbReference type="Pfam" id="PF00583">
    <property type="entry name" value="Acetyltransf_1"/>
    <property type="match status" value="1"/>
</dbReference>
<comment type="caution">
    <text evidence="2">The sequence shown here is derived from an EMBL/GenBank/DDBJ whole genome shotgun (WGS) entry which is preliminary data.</text>
</comment>
<dbReference type="CDD" id="cd04301">
    <property type="entry name" value="NAT_SF"/>
    <property type="match status" value="1"/>
</dbReference>
<dbReference type="RefSeq" id="WP_148396535.1">
    <property type="nucleotide sequence ID" value="NZ_JAJAGH010000007.1"/>
</dbReference>
<sequence>MEFKTLTLDNLEQEHICCAISDKKGENCVSSKKAWLKDRIEEGLVFNKLDVRGKVFIEYLPLEYAWVPITGDGYMYIDCLWVSGKYKGQGYGDQLLEQCIEDSRKKGMKGLCALSSKKKMPFLSDPKYLKYKGFQVADKAEPYFELLYLPFEEGGEAPRFRDCAKDGRIEEKGWVLYYTNQCPHTEKYAPLIAQQADAAGVPFKLIKIQDRQQAQNAPAPFTTYSMFHDGVFVTNEILSEKKFEKLLTDF</sequence>
<keyword evidence="3" id="KW-1185">Reference proteome</keyword>
<dbReference type="InterPro" id="IPR000182">
    <property type="entry name" value="GNAT_dom"/>
</dbReference>
<dbReference type="GO" id="GO:0016747">
    <property type="term" value="F:acyltransferase activity, transferring groups other than amino-acyl groups"/>
    <property type="evidence" value="ECO:0007669"/>
    <property type="project" value="InterPro"/>
</dbReference>
<dbReference type="EMBL" id="JAOSHN010000003">
    <property type="protein sequence ID" value="MCU7378419.1"/>
    <property type="molecule type" value="Genomic_DNA"/>
</dbReference>